<dbReference type="Pfam" id="PF13952">
    <property type="entry name" value="DUF4216"/>
    <property type="match status" value="1"/>
</dbReference>
<comment type="caution">
    <text evidence="3">The sequence shown here is derived from an EMBL/GenBank/DDBJ whole genome shotgun (WGS) entry which is preliminary data.</text>
</comment>
<gene>
    <name evidence="3" type="ORF">Ahy_B05g076510</name>
</gene>
<sequence>MFWKETCPGESDDRFSPWFASYVQNQCNEIVDPGLQSLSWGPSNKATSYPIYKVNGYTFHTLARSKGKKTDNTGVFVKGDIGSGKSDWFGVLEDILELEYTGSDYNRVVLFKCQWYDPSRPNGTRIHNDYKITEVNHSKRYRHYDPFIVAQKAKQVYFLPYPGNCKSMWRVVVNTKPRGRIEINHVHVEEDEEENDVAYQADESNPSRISDTEPPISLKSPFGEDPIVELSIGSSSGANKNKDDDVADFDDDIDF</sequence>
<dbReference type="Proteomes" id="UP000289738">
    <property type="component" value="Chromosome B05"/>
</dbReference>
<dbReference type="AlphaFoldDB" id="A0A444Z3E9"/>
<accession>A0A444Z3E9</accession>
<dbReference type="PANTHER" id="PTHR48258">
    <property type="entry name" value="DUF4218 DOMAIN-CONTAINING PROTEIN-RELATED"/>
    <property type="match status" value="1"/>
</dbReference>
<feature type="region of interest" description="Disordered" evidence="1">
    <location>
        <begin position="189"/>
        <end position="255"/>
    </location>
</feature>
<reference evidence="3 4" key="1">
    <citation type="submission" date="2019-01" db="EMBL/GenBank/DDBJ databases">
        <title>Sequencing of cultivated peanut Arachis hypogaea provides insights into genome evolution and oil improvement.</title>
        <authorList>
            <person name="Chen X."/>
        </authorList>
    </citation>
    <scope>NUCLEOTIDE SEQUENCE [LARGE SCALE GENOMIC DNA]</scope>
    <source>
        <strain evidence="4">cv. Fuhuasheng</strain>
        <tissue evidence="3">Leaves</tissue>
    </source>
</reference>
<organism evidence="3 4">
    <name type="scientific">Arachis hypogaea</name>
    <name type="common">Peanut</name>
    <dbReference type="NCBI Taxonomy" id="3818"/>
    <lineage>
        <taxon>Eukaryota</taxon>
        <taxon>Viridiplantae</taxon>
        <taxon>Streptophyta</taxon>
        <taxon>Embryophyta</taxon>
        <taxon>Tracheophyta</taxon>
        <taxon>Spermatophyta</taxon>
        <taxon>Magnoliopsida</taxon>
        <taxon>eudicotyledons</taxon>
        <taxon>Gunneridae</taxon>
        <taxon>Pentapetalae</taxon>
        <taxon>rosids</taxon>
        <taxon>fabids</taxon>
        <taxon>Fabales</taxon>
        <taxon>Fabaceae</taxon>
        <taxon>Papilionoideae</taxon>
        <taxon>50 kb inversion clade</taxon>
        <taxon>dalbergioids sensu lato</taxon>
        <taxon>Dalbergieae</taxon>
        <taxon>Pterocarpus clade</taxon>
        <taxon>Arachis</taxon>
    </lineage>
</organism>
<name>A0A444Z3E9_ARAHY</name>
<keyword evidence="4" id="KW-1185">Reference proteome</keyword>
<feature type="domain" description="DUF4216" evidence="2">
    <location>
        <begin position="96"/>
        <end position="172"/>
    </location>
</feature>
<evidence type="ECO:0000313" key="4">
    <source>
        <dbReference type="Proteomes" id="UP000289738"/>
    </source>
</evidence>
<evidence type="ECO:0000259" key="2">
    <source>
        <dbReference type="Pfam" id="PF13952"/>
    </source>
</evidence>
<protein>
    <recommendedName>
        <fullName evidence="2">DUF4216 domain-containing protein</fullName>
    </recommendedName>
</protein>
<dbReference type="EMBL" id="SDMP01000015">
    <property type="protein sequence ID" value="RYR08695.1"/>
    <property type="molecule type" value="Genomic_DNA"/>
</dbReference>
<dbReference type="STRING" id="3818.A0A444Z3E9"/>
<evidence type="ECO:0000313" key="3">
    <source>
        <dbReference type="EMBL" id="RYR08695.1"/>
    </source>
</evidence>
<dbReference type="PANTHER" id="PTHR48258:SF11">
    <property type="entry name" value="TDCA1-ORF2 PROTEIN"/>
    <property type="match status" value="1"/>
</dbReference>
<evidence type="ECO:0000256" key="1">
    <source>
        <dbReference type="SAM" id="MobiDB-lite"/>
    </source>
</evidence>
<dbReference type="InterPro" id="IPR025312">
    <property type="entry name" value="DUF4216"/>
</dbReference>
<proteinExistence type="predicted"/>
<feature type="compositionally biased region" description="Acidic residues" evidence="1">
    <location>
        <begin position="245"/>
        <end position="255"/>
    </location>
</feature>